<comment type="caution">
    <text evidence="1">The sequence shown here is derived from an EMBL/GenBank/DDBJ whole genome shotgun (WGS) entry which is preliminary data.</text>
</comment>
<evidence type="ECO:0000313" key="2">
    <source>
        <dbReference type="Proteomes" id="UP001497045"/>
    </source>
</evidence>
<dbReference type="EMBL" id="JBBYHV010000002">
    <property type="protein sequence ID" value="MEL1251560.1"/>
    <property type="molecule type" value="Genomic_DNA"/>
</dbReference>
<gene>
    <name evidence="1" type="ORF">AAEO60_12865</name>
</gene>
<reference evidence="1 2" key="1">
    <citation type="submission" date="2024-04" db="EMBL/GenBank/DDBJ databases">
        <title>Aurantiacibacter sp. DGU6 16S ribosomal RNA gene Genome sequencing and assembly.</title>
        <authorList>
            <person name="Park S."/>
        </authorList>
    </citation>
    <scope>NUCLEOTIDE SEQUENCE [LARGE SCALE GENOMIC DNA]</scope>
    <source>
        <strain evidence="1 2">DGU6</strain>
    </source>
</reference>
<evidence type="ECO:0000313" key="1">
    <source>
        <dbReference type="EMBL" id="MEL1251560.1"/>
    </source>
</evidence>
<dbReference type="Proteomes" id="UP001497045">
    <property type="component" value="Unassembled WGS sequence"/>
</dbReference>
<keyword evidence="2" id="KW-1185">Reference proteome</keyword>
<accession>A0ABU9IH84</accession>
<name>A0ABU9IH84_9SPHN</name>
<protein>
    <submittedName>
        <fullName evidence="1">Uncharacterized protein</fullName>
    </submittedName>
</protein>
<organism evidence="1 2">
    <name type="scientific">Aurantiacibacter gilvus</name>
    <dbReference type="NCBI Taxonomy" id="3139141"/>
    <lineage>
        <taxon>Bacteria</taxon>
        <taxon>Pseudomonadati</taxon>
        <taxon>Pseudomonadota</taxon>
        <taxon>Alphaproteobacteria</taxon>
        <taxon>Sphingomonadales</taxon>
        <taxon>Erythrobacteraceae</taxon>
        <taxon>Aurantiacibacter</taxon>
    </lineage>
</organism>
<dbReference type="RefSeq" id="WP_341674110.1">
    <property type="nucleotide sequence ID" value="NZ_JBBYHV010000002.1"/>
</dbReference>
<sequence>MDLNLEYAAHQSALMSAKAATNDNGRRAHLLQATGIAERIGEFQLRLGAAAACAWCAANLALPTDA</sequence>
<proteinExistence type="predicted"/>